<dbReference type="Proteomes" id="UP000664658">
    <property type="component" value="Unassembled WGS sequence"/>
</dbReference>
<evidence type="ECO:0000256" key="1">
    <source>
        <dbReference type="ARBA" id="ARBA00000223"/>
    </source>
</evidence>
<dbReference type="GO" id="GO:0048029">
    <property type="term" value="F:monosaccharide binding"/>
    <property type="evidence" value="ECO:0007669"/>
    <property type="project" value="InterPro"/>
</dbReference>
<protein>
    <recommendedName>
        <fullName evidence="2 6">D-ribose pyranase</fullName>
        <ecNumber evidence="2 6">5.4.99.62</ecNumber>
    </recommendedName>
</protein>
<evidence type="ECO:0000313" key="7">
    <source>
        <dbReference type="EMBL" id="MBO1107425.1"/>
    </source>
</evidence>
<comment type="pathway">
    <text evidence="6">Carbohydrate metabolism; D-ribose degradation; D-ribose 5-phosphate from beta-D-ribopyranose: step 1/2.</text>
</comment>
<keyword evidence="5 6" id="KW-0119">Carbohydrate metabolism</keyword>
<keyword evidence="3 6" id="KW-0963">Cytoplasm</keyword>
<dbReference type="EC" id="5.4.99.62" evidence="2 6"/>
<evidence type="ECO:0000256" key="2">
    <source>
        <dbReference type="ARBA" id="ARBA00012862"/>
    </source>
</evidence>
<dbReference type="InterPro" id="IPR023064">
    <property type="entry name" value="D-ribose_pyranase"/>
</dbReference>
<comment type="subunit">
    <text evidence="6">Homodecamer.</text>
</comment>
<dbReference type="GeneID" id="69704900"/>
<comment type="similarity">
    <text evidence="6">Belongs to the RbsD / FucU family. RbsD subfamily.</text>
</comment>
<dbReference type="PANTHER" id="PTHR37831:SF1">
    <property type="entry name" value="D-RIBOSE PYRANASE"/>
    <property type="match status" value="1"/>
</dbReference>
<dbReference type="NCBIfam" id="NF008761">
    <property type="entry name" value="PRK11797.1"/>
    <property type="match status" value="1"/>
</dbReference>
<dbReference type="Gene3D" id="3.40.1650.10">
    <property type="entry name" value="RbsD-like domain"/>
    <property type="match status" value="1"/>
</dbReference>
<evidence type="ECO:0000313" key="8">
    <source>
        <dbReference type="Proteomes" id="UP000664658"/>
    </source>
</evidence>
<feature type="binding site" evidence="6">
    <location>
        <begin position="128"/>
        <end position="130"/>
    </location>
    <ligand>
        <name>substrate</name>
    </ligand>
</feature>
<dbReference type="GO" id="GO:0005829">
    <property type="term" value="C:cytosol"/>
    <property type="evidence" value="ECO:0007669"/>
    <property type="project" value="TreeGrafter"/>
</dbReference>
<keyword evidence="4 6" id="KW-0413">Isomerase</keyword>
<dbReference type="GO" id="GO:0019303">
    <property type="term" value="P:D-ribose catabolic process"/>
    <property type="evidence" value="ECO:0007669"/>
    <property type="project" value="UniProtKB-UniRule"/>
</dbReference>
<dbReference type="KEGG" id="pshi:SAMEA2665130_0056"/>
<comment type="catalytic activity">
    <reaction evidence="1 6">
        <text>beta-D-ribopyranose = beta-D-ribofuranose</text>
        <dbReference type="Rhea" id="RHEA:25432"/>
        <dbReference type="ChEBI" id="CHEBI:27476"/>
        <dbReference type="ChEBI" id="CHEBI:47002"/>
        <dbReference type="EC" id="5.4.99.62"/>
    </reaction>
</comment>
<evidence type="ECO:0000256" key="6">
    <source>
        <dbReference type="HAMAP-Rule" id="MF_01661"/>
    </source>
</evidence>
<dbReference type="HAMAP" id="MF_01661">
    <property type="entry name" value="D_rib_pyranase"/>
    <property type="match status" value="1"/>
</dbReference>
<dbReference type="PANTHER" id="PTHR37831">
    <property type="entry name" value="D-RIBOSE PYRANASE"/>
    <property type="match status" value="1"/>
</dbReference>
<dbReference type="InterPro" id="IPR007721">
    <property type="entry name" value="RbsD_FucU"/>
</dbReference>
<dbReference type="UniPathway" id="UPA00916">
    <property type="reaction ID" value="UER00888"/>
</dbReference>
<dbReference type="RefSeq" id="WP_010862947.1">
    <property type="nucleotide sequence ID" value="NZ_CP027852.1"/>
</dbReference>
<sequence>MKKSLLLNAELSHLIACLGHTDAVTVADAGLPIPAETARIDLALTHGVPSFMQVVQSITAEMQVEAVLMAEEFATVSPELHRAVLAHLELLAAEQGREIFIEYVPHDTFKVRTRSSRAVVRSGECTPYANLIFYSGVVF</sequence>
<name>A0A1A9ATQ0_PLESH</name>
<reference evidence="7" key="1">
    <citation type="submission" date="2021-03" db="EMBL/GenBank/DDBJ databases">
        <title>Plesiomonas shigelloides zfcc0051, isolated from zebrafish feces.</title>
        <authorList>
            <person name="Vanderhoek Z."/>
            <person name="Gaulke C."/>
        </authorList>
    </citation>
    <scope>NUCLEOTIDE SEQUENCE</scope>
    <source>
        <strain evidence="7">Zfcc0051</strain>
    </source>
</reference>
<proteinExistence type="inferred from homology"/>
<feature type="binding site" evidence="6">
    <location>
        <position position="106"/>
    </location>
    <ligand>
        <name>substrate</name>
    </ligand>
</feature>
<evidence type="ECO:0000256" key="5">
    <source>
        <dbReference type="ARBA" id="ARBA00023277"/>
    </source>
</evidence>
<dbReference type="GO" id="GO:0016872">
    <property type="term" value="F:intramolecular lyase activity"/>
    <property type="evidence" value="ECO:0007669"/>
    <property type="project" value="UniProtKB-UniRule"/>
</dbReference>
<comment type="function">
    <text evidence="6">Catalyzes the interconversion of beta-pyran and beta-furan forms of D-ribose.</text>
</comment>
<dbReference type="SUPFAM" id="SSF102546">
    <property type="entry name" value="RbsD-like"/>
    <property type="match status" value="1"/>
</dbReference>
<accession>A0A1A9ATQ0</accession>
<dbReference type="InterPro" id="IPR023750">
    <property type="entry name" value="RbsD-like_sf"/>
</dbReference>
<gene>
    <name evidence="6 7" type="primary">rbsD</name>
    <name evidence="7" type="ORF">J2R62_04165</name>
</gene>
<comment type="subcellular location">
    <subcellularLocation>
        <location evidence="6">Cytoplasm</location>
    </subcellularLocation>
</comment>
<dbReference type="AlphaFoldDB" id="A0A1A9ATQ0"/>
<organism evidence="7 8">
    <name type="scientific">Plesiomonas shigelloides</name>
    <name type="common">Aeromonas shigelloides</name>
    <dbReference type="NCBI Taxonomy" id="703"/>
    <lineage>
        <taxon>Bacteria</taxon>
        <taxon>Pseudomonadati</taxon>
        <taxon>Pseudomonadota</taxon>
        <taxon>Gammaproteobacteria</taxon>
        <taxon>Enterobacterales</taxon>
        <taxon>Enterobacteriaceae</taxon>
        <taxon>Plesiomonas</taxon>
    </lineage>
</organism>
<evidence type="ECO:0000256" key="3">
    <source>
        <dbReference type="ARBA" id="ARBA00022490"/>
    </source>
</evidence>
<dbReference type="EMBL" id="JAFNAA010000003">
    <property type="protein sequence ID" value="MBO1107425.1"/>
    <property type="molecule type" value="Genomic_DNA"/>
</dbReference>
<feature type="active site" description="Proton donor" evidence="6">
    <location>
        <position position="20"/>
    </location>
</feature>
<comment type="caution">
    <text evidence="7">The sequence shown here is derived from an EMBL/GenBank/DDBJ whole genome shotgun (WGS) entry which is preliminary data.</text>
</comment>
<dbReference type="GO" id="GO:0062193">
    <property type="term" value="F:D-ribose pyranase activity"/>
    <property type="evidence" value="ECO:0007669"/>
    <property type="project" value="UniProtKB-EC"/>
</dbReference>
<evidence type="ECO:0000256" key="4">
    <source>
        <dbReference type="ARBA" id="ARBA00023235"/>
    </source>
</evidence>
<feature type="binding site" evidence="6">
    <location>
        <position position="28"/>
    </location>
    <ligand>
        <name>substrate</name>
    </ligand>
</feature>
<dbReference type="Pfam" id="PF05025">
    <property type="entry name" value="RbsD_FucU"/>
    <property type="match status" value="1"/>
</dbReference>